<dbReference type="PANTHER" id="PTHR44019:SF8">
    <property type="entry name" value="POC1 CENTRIOLAR PROTEIN HOMOLOG"/>
    <property type="match status" value="1"/>
</dbReference>
<sequence>MGRIGRWEKLRGCEIQQRFERQTCKSIVELHQHQVRQEGGTNVQYSNGERLPRCHVPQTELLCVCGYSSCEVLLLHVLSSTSYRKTYSTAVLTTINFRTDIPKPDSWECEVLMYERNGILTLVTSASAIGNNLSLQFVPEKKTALTVAVIHEGYINVIPVCSSEVRARYIPCVESGTRPRHVSTSVTQVMWYSVRKQQLFVVASSLGLQIFDEDGRVCKFSHPCTDYPDVGSSFARGLAVIGCDTLCVGNSSGSINIFHVPEEVDEVAHVECKRVHKKAVTDIATSPASNLIVSADDSGALSAWKMEQELKPVYEFATFGYPCTSLKMWKDFIVCAYGSGHIRVFGTQPWSLICEVAAHARWITATDMALETGYFLSVSEDSFAKVWHISEEDGRVTHKFSTHVQDALLVGGRFLTAAGDKFCVAAYDSCDIVCYSQSQICHTQSTLRTHADDLLCLQLHTLMS</sequence>
<reference evidence="6" key="1">
    <citation type="submission" date="2020-01" db="EMBL/GenBank/DDBJ databases">
        <title>Draft genome sequence of the Termite Coptotermes fromosanus.</title>
        <authorList>
            <person name="Itakura S."/>
            <person name="Yosikawa Y."/>
            <person name="Umezawa K."/>
        </authorList>
    </citation>
    <scope>NUCLEOTIDE SEQUENCE [LARGE SCALE GENOMIC DNA]</scope>
</reference>
<evidence type="ECO:0000256" key="3">
    <source>
        <dbReference type="PROSITE-ProRule" id="PRU00221"/>
    </source>
</evidence>
<dbReference type="OrthoDB" id="756370at2759"/>
<dbReference type="PROSITE" id="PS50082">
    <property type="entry name" value="WD_REPEATS_2"/>
    <property type="match status" value="1"/>
</dbReference>
<dbReference type="Gene3D" id="2.130.10.10">
    <property type="entry name" value="YVTN repeat-like/Quinoprotein amine dehydrogenase"/>
    <property type="match status" value="1"/>
</dbReference>
<dbReference type="InParanoid" id="A0A6L2Q3B0"/>
<name>A0A6L2Q3B0_COPFO</name>
<feature type="domain" description="WD repeat-containing protein 54 beta-propeller" evidence="4">
    <location>
        <begin position="119"/>
        <end position="436"/>
    </location>
</feature>
<dbReference type="InterPro" id="IPR049546">
    <property type="entry name" value="WDR54_beta_prop"/>
</dbReference>
<dbReference type="Pfam" id="PF21031">
    <property type="entry name" value="WDR54"/>
    <property type="match status" value="1"/>
</dbReference>
<dbReference type="GO" id="GO:0060271">
    <property type="term" value="P:cilium assembly"/>
    <property type="evidence" value="ECO:0007669"/>
    <property type="project" value="TreeGrafter"/>
</dbReference>
<dbReference type="Proteomes" id="UP000502823">
    <property type="component" value="Unassembled WGS sequence"/>
</dbReference>
<dbReference type="GO" id="GO:0036064">
    <property type="term" value="C:ciliary basal body"/>
    <property type="evidence" value="ECO:0007669"/>
    <property type="project" value="TreeGrafter"/>
</dbReference>
<evidence type="ECO:0000313" key="6">
    <source>
        <dbReference type="Proteomes" id="UP000502823"/>
    </source>
</evidence>
<keyword evidence="6" id="KW-1185">Reference proteome</keyword>
<dbReference type="GO" id="GO:0005814">
    <property type="term" value="C:centriole"/>
    <property type="evidence" value="ECO:0007669"/>
    <property type="project" value="TreeGrafter"/>
</dbReference>
<organism evidence="5 6">
    <name type="scientific">Coptotermes formosanus</name>
    <name type="common">Formosan subterranean termite</name>
    <dbReference type="NCBI Taxonomy" id="36987"/>
    <lineage>
        <taxon>Eukaryota</taxon>
        <taxon>Metazoa</taxon>
        <taxon>Ecdysozoa</taxon>
        <taxon>Arthropoda</taxon>
        <taxon>Hexapoda</taxon>
        <taxon>Insecta</taxon>
        <taxon>Pterygota</taxon>
        <taxon>Neoptera</taxon>
        <taxon>Polyneoptera</taxon>
        <taxon>Dictyoptera</taxon>
        <taxon>Blattodea</taxon>
        <taxon>Blattoidea</taxon>
        <taxon>Termitoidae</taxon>
        <taxon>Rhinotermitidae</taxon>
        <taxon>Coptotermes</taxon>
    </lineage>
</organism>
<dbReference type="AlphaFoldDB" id="A0A6L2Q3B0"/>
<dbReference type="SMART" id="SM00320">
    <property type="entry name" value="WD40"/>
    <property type="match status" value="3"/>
</dbReference>
<comment type="caution">
    <text evidence="5">The sequence shown here is derived from an EMBL/GenBank/DDBJ whole genome shotgun (WGS) entry which is preliminary data.</text>
</comment>
<feature type="repeat" description="WD" evidence="3">
    <location>
        <begin position="273"/>
        <end position="307"/>
    </location>
</feature>
<dbReference type="SUPFAM" id="SSF50978">
    <property type="entry name" value="WD40 repeat-like"/>
    <property type="match status" value="1"/>
</dbReference>
<keyword evidence="2" id="KW-0677">Repeat</keyword>
<dbReference type="EMBL" id="BLKM01000895">
    <property type="protein sequence ID" value="GFG39299.1"/>
    <property type="molecule type" value="Genomic_DNA"/>
</dbReference>
<dbReference type="PANTHER" id="PTHR44019">
    <property type="entry name" value="WD REPEAT-CONTAINING PROTEIN 55"/>
    <property type="match status" value="1"/>
</dbReference>
<evidence type="ECO:0000259" key="4">
    <source>
        <dbReference type="Pfam" id="PF21031"/>
    </source>
</evidence>
<evidence type="ECO:0000256" key="1">
    <source>
        <dbReference type="ARBA" id="ARBA00022574"/>
    </source>
</evidence>
<dbReference type="InterPro" id="IPR015943">
    <property type="entry name" value="WD40/YVTN_repeat-like_dom_sf"/>
</dbReference>
<evidence type="ECO:0000313" key="5">
    <source>
        <dbReference type="EMBL" id="GFG39299.1"/>
    </source>
</evidence>
<accession>A0A6L2Q3B0</accession>
<evidence type="ECO:0000256" key="2">
    <source>
        <dbReference type="ARBA" id="ARBA00022737"/>
    </source>
</evidence>
<protein>
    <recommendedName>
        <fullName evidence="4">WD repeat-containing protein 54 beta-propeller domain-containing protein</fullName>
    </recommendedName>
</protein>
<gene>
    <name evidence="5" type="ORF">Cfor_02224</name>
</gene>
<keyword evidence="1 3" id="KW-0853">WD repeat</keyword>
<dbReference type="InterPro" id="IPR001680">
    <property type="entry name" value="WD40_rpt"/>
</dbReference>
<proteinExistence type="predicted"/>
<dbReference type="InterPro" id="IPR050505">
    <property type="entry name" value="WDR55/POC1"/>
</dbReference>
<dbReference type="InterPro" id="IPR036322">
    <property type="entry name" value="WD40_repeat_dom_sf"/>
</dbReference>